<dbReference type="InParanoid" id="D2HI72"/>
<feature type="domain" description="SEA" evidence="2">
    <location>
        <begin position="1"/>
        <end position="103"/>
    </location>
</feature>
<dbReference type="InterPro" id="IPR000082">
    <property type="entry name" value="SEA_dom"/>
</dbReference>
<dbReference type="FunFam" id="3.30.70.960:FF:000012">
    <property type="entry name" value="MUC16 isoform 1"/>
    <property type="match status" value="1"/>
</dbReference>
<dbReference type="SUPFAM" id="SSF82671">
    <property type="entry name" value="SEA domain"/>
    <property type="match status" value="9"/>
</dbReference>
<dbReference type="EMBL" id="GL192871">
    <property type="protein sequence ID" value="EFB25548.1"/>
    <property type="molecule type" value="Genomic_DNA"/>
</dbReference>
<proteinExistence type="predicted"/>
<dbReference type="PANTHER" id="PTHR14672">
    <property type="entry name" value="MUCIN-16"/>
    <property type="match status" value="1"/>
</dbReference>
<dbReference type="InterPro" id="IPR036364">
    <property type="entry name" value="SEA_dom_sf"/>
</dbReference>
<feature type="domain" description="SEA" evidence="2">
    <location>
        <begin position="744"/>
        <end position="865"/>
    </location>
</feature>
<dbReference type="FunFam" id="3.30.70.960:FF:000003">
    <property type="entry name" value="MUC16 isoform 1"/>
    <property type="match status" value="7"/>
</dbReference>
<accession>D2HI72</accession>
<evidence type="ECO:0000256" key="1">
    <source>
        <dbReference type="SAM" id="MobiDB-lite"/>
    </source>
</evidence>
<feature type="domain" description="SEA" evidence="2">
    <location>
        <begin position="452"/>
        <end position="573"/>
    </location>
</feature>
<evidence type="ECO:0000259" key="2">
    <source>
        <dbReference type="PROSITE" id="PS50024"/>
    </source>
</evidence>
<feature type="region of interest" description="Disordered" evidence="1">
    <location>
        <begin position="420"/>
        <end position="446"/>
    </location>
</feature>
<dbReference type="Gene3D" id="3.30.70.960">
    <property type="entry name" value="SEA domain"/>
    <property type="match status" value="9"/>
</dbReference>
<organism evidence="3">
    <name type="scientific">Ailuropoda melanoleuca</name>
    <name type="common">Giant panda</name>
    <dbReference type="NCBI Taxonomy" id="9646"/>
    <lineage>
        <taxon>Eukaryota</taxon>
        <taxon>Metazoa</taxon>
        <taxon>Chordata</taxon>
        <taxon>Craniata</taxon>
        <taxon>Vertebrata</taxon>
        <taxon>Euteleostomi</taxon>
        <taxon>Mammalia</taxon>
        <taxon>Eutheria</taxon>
        <taxon>Laurasiatheria</taxon>
        <taxon>Carnivora</taxon>
        <taxon>Caniformia</taxon>
        <taxon>Ursidae</taxon>
        <taxon>Ailuropoda</taxon>
    </lineage>
</organism>
<evidence type="ECO:0000313" key="3">
    <source>
        <dbReference type="EMBL" id="EFB25548.1"/>
    </source>
</evidence>
<feature type="domain" description="SEA" evidence="2">
    <location>
        <begin position="1128"/>
        <end position="1247"/>
    </location>
</feature>
<dbReference type="PANTHER" id="PTHR14672:SF1">
    <property type="entry name" value="MUCIN-16"/>
    <property type="match status" value="1"/>
</dbReference>
<feature type="compositionally biased region" description="Low complexity" evidence="1">
    <location>
        <begin position="434"/>
        <end position="446"/>
    </location>
</feature>
<feature type="domain" description="SEA" evidence="2">
    <location>
        <begin position="138"/>
        <end position="259"/>
    </location>
</feature>
<gene>
    <name evidence="3" type="ORF">PANDA_010873</name>
</gene>
<feature type="domain" description="SEA" evidence="2">
    <location>
        <begin position="610"/>
        <end position="731"/>
    </location>
</feature>
<dbReference type="Pfam" id="PF01390">
    <property type="entry name" value="SEA"/>
    <property type="match status" value="9"/>
</dbReference>
<dbReference type="AlphaFoldDB" id="D2HI72"/>
<protein>
    <recommendedName>
        <fullName evidence="2">SEA domain-containing protein</fullName>
    </recommendedName>
</protein>
<feature type="compositionally biased region" description="Polar residues" evidence="1">
    <location>
        <begin position="420"/>
        <end position="432"/>
    </location>
</feature>
<dbReference type="PROSITE" id="PS50024">
    <property type="entry name" value="SEA"/>
    <property type="match status" value="9"/>
</dbReference>
<feature type="domain" description="SEA" evidence="2">
    <location>
        <begin position="878"/>
        <end position="998"/>
    </location>
</feature>
<feature type="domain" description="SEA" evidence="2">
    <location>
        <begin position="294"/>
        <end position="415"/>
    </location>
</feature>
<name>D2HI72_AILME</name>
<feature type="non-terminal residue" evidence="3">
    <location>
        <position position="1264"/>
    </location>
</feature>
<dbReference type="InterPro" id="IPR028850">
    <property type="entry name" value="MUC16"/>
</dbReference>
<sequence>MRRPGSLKFNSTERALSRLLGPLFKNTSIGPLYSGCRLTLLRTEKGGAATGVDVVCTYHPDPVGPRLNREELYQELSQLTHGVTWLGTYSLDRDSLYVNGYNHRYWTPTTSTPVTSTFSPESSTTLSPILSSTGVSLSLVPFTLNFTITSLHYTEDMGLPGSELFNAVERTLNRLLKPLFQNSSIGPLYYGCRLTLLRPEKKRTATGVDAVCTHRPDPTGTKLDREKLYWELSHQTHGVTQLGSFTLDKNSLYVNGYTHQTSAPTSSATVTPIFFPRTSVVPAHFSSYTAAVPFLVPFTLNFTITNLRCEEDMQRPGSWKFNSTERILQGWLNPLFKNSSLGFLYSGCTLASLRPEKDGAATRVDATCLHRPDPEGPGLDREQLYWELSQLTHGVALLGHYTLDRNSLCVNGFTHQSSAPITSTPGTSTVHLETSGTPSSFPSPSPTATGPALVLFTLNFTITNLHYQEGMSRPGSGRFNATQRNLQRLLGPLFKNTSVGPLYSGCRLTLLRPEKDGAATGVDAVCTHRPDPVGPGLDRERLYQELSRLSSGATRLGPYTLDPDSVYINGYTHPASATAPNTPGNLSPCCGPNWTFFSPPAPATAATGPTLVSVALSFTITNLHYTKDMGLPASSKFNSTERILQDRLRLLFSKTTVGPLYAGCRLASLRLEKGGAATGVDMICTIHSDPAGPRLDREQLYWELSRETYGITQLGPFALDRHSLYVNGYTYGTTAPTTTTGEVSEEPFTLNFTIDNLRYSADMGRPGSLKFNITDSLMQHLLSPLFQRSSLGARYAGCKVTSLRSVKNGAKTRVDILCTYRQPPSSPGLPAKQVFHELSRQTHGITRLGPYSLDKDSLFLNGYNERGPDEPPTTMGHNLKMFTLNFTISNLQFSVDTSNGSAMFSSTKRTLQRLLGSLFQKSSLGPFYSGCRLISLRPENDGAATHIDAICTYRHDSMGHGLDREQLYWELNQLTHGVTQMGFYTLVSDSLFVNGYAPQSLSNQREYQLNFHIINWNLSSPDPTSLEYTALWGDIQDKVTKLYRGSQLQDIFRSCLVTNLTLGSMLVTVKALFSSNVDPSVVKKVFLDKTLNISSHWLGATYQLADLHVTEVEPPAYLPTEKPTSSPSPEHFQLNFTVTNLLYSQDIAQPGTTEHQRNKRSIENALNQLFRNSSIKSSFSGCQVLAFRSVPHSNHTGVDSLCTFSPLARRLDRVAIYLEFLRLTKNGTQLQNFTLDRNSVLVDGKASWSLGQEWGGSNLHMWGL</sequence>
<reference evidence="3" key="1">
    <citation type="journal article" date="2010" name="Nature">
        <title>The sequence and de novo assembly of the giant panda genome.</title>
        <authorList>
            <person name="Li R."/>
            <person name="Fan W."/>
            <person name="Tian G."/>
            <person name="Zhu H."/>
            <person name="He L."/>
            <person name="Cai J."/>
            <person name="Huang Q."/>
            <person name="Cai Q."/>
            <person name="Li B."/>
            <person name="Bai Y."/>
            <person name="Zhang Z."/>
            <person name="Zhang Y."/>
            <person name="Wang W."/>
            <person name="Li J."/>
            <person name="Wei F."/>
            <person name="Li H."/>
            <person name="Jian M."/>
            <person name="Li J."/>
            <person name="Zhang Z."/>
            <person name="Nielsen R."/>
            <person name="Li D."/>
            <person name="Gu W."/>
            <person name="Yang Z."/>
            <person name="Xuan Z."/>
            <person name="Ryder O.A."/>
            <person name="Leung F.C."/>
            <person name="Zhou Y."/>
            <person name="Cao J."/>
            <person name="Sun X."/>
            <person name="Fu Y."/>
            <person name="Fang X."/>
            <person name="Guo X."/>
            <person name="Wang B."/>
            <person name="Hou R."/>
            <person name="Shen F."/>
            <person name="Mu B."/>
            <person name="Ni P."/>
            <person name="Lin R."/>
            <person name="Qian W."/>
            <person name="Wang G."/>
            <person name="Yu C."/>
            <person name="Nie W."/>
            <person name="Wang J."/>
            <person name="Wu Z."/>
            <person name="Liang H."/>
            <person name="Min J."/>
            <person name="Wu Q."/>
            <person name="Cheng S."/>
            <person name="Ruan J."/>
            <person name="Wang M."/>
            <person name="Shi Z."/>
            <person name="Wen M."/>
            <person name="Liu B."/>
            <person name="Ren X."/>
            <person name="Zheng H."/>
            <person name="Dong D."/>
            <person name="Cook K."/>
            <person name="Shan G."/>
            <person name="Zhang H."/>
            <person name="Kosiol C."/>
            <person name="Xie X."/>
            <person name="Lu Z."/>
            <person name="Zheng H."/>
            <person name="Li Y."/>
            <person name="Steiner C.C."/>
            <person name="Lam T.T."/>
            <person name="Lin S."/>
            <person name="Zhang Q."/>
            <person name="Li G."/>
            <person name="Tian J."/>
            <person name="Gong T."/>
            <person name="Liu H."/>
            <person name="Zhang D."/>
            <person name="Fang L."/>
            <person name="Ye C."/>
            <person name="Zhang J."/>
            <person name="Hu W."/>
            <person name="Xu A."/>
            <person name="Ren Y."/>
            <person name="Zhang G."/>
            <person name="Bruford M.W."/>
            <person name="Li Q."/>
            <person name="Ma L."/>
            <person name="Guo Y."/>
            <person name="An N."/>
            <person name="Hu Y."/>
            <person name="Zheng Y."/>
            <person name="Shi Y."/>
            <person name="Li Z."/>
            <person name="Liu Q."/>
            <person name="Chen Y."/>
            <person name="Zhao J."/>
            <person name="Qu N."/>
            <person name="Zhao S."/>
            <person name="Tian F."/>
            <person name="Wang X."/>
            <person name="Wang H."/>
            <person name="Xu L."/>
            <person name="Liu X."/>
            <person name="Vinar T."/>
            <person name="Wang Y."/>
            <person name="Lam T.W."/>
            <person name="Yiu S.M."/>
            <person name="Liu S."/>
            <person name="Zhang H."/>
            <person name="Li D."/>
            <person name="Huang Y."/>
            <person name="Wang X."/>
            <person name="Yang G."/>
            <person name="Jiang Z."/>
            <person name="Wang J."/>
            <person name="Qin N."/>
            <person name="Li L."/>
            <person name="Li J."/>
            <person name="Bolund L."/>
            <person name="Kristiansen K."/>
            <person name="Wong G.K."/>
            <person name="Olson M."/>
            <person name="Zhang X."/>
            <person name="Li S."/>
            <person name="Yang H."/>
            <person name="Wang J."/>
            <person name="Wang J."/>
        </authorList>
    </citation>
    <scope>NUCLEOTIDE SEQUENCE [LARGE SCALE GENOMIC DNA]</scope>
</reference>
<feature type="domain" description="SEA" evidence="2">
    <location>
        <begin position="1003"/>
        <end position="1114"/>
    </location>
</feature>